<feature type="compositionally biased region" description="Basic and acidic residues" evidence="2">
    <location>
        <begin position="245"/>
        <end position="263"/>
    </location>
</feature>
<keyword evidence="1" id="KW-0175">Coiled coil</keyword>
<evidence type="ECO:0000256" key="2">
    <source>
        <dbReference type="SAM" id="MobiDB-lite"/>
    </source>
</evidence>
<feature type="region of interest" description="Disordered" evidence="2">
    <location>
        <begin position="242"/>
        <end position="277"/>
    </location>
</feature>
<dbReference type="SUPFAM" id="SSF101082">
    <property type="entry name" value="Typo IV secretion system protein TraC"/>
    <property type="match status" value="1"/>
</dbReference>
<dbReference type="AlphaFoldDB" id="A0AAX0I2I5"/>
<feature type="coiled-coil region" evidence="1">
    <location>
        <begin position="175"/>
        <end position="205"/>
    </location>
</feature>
<evidence type="ECO:0000313" key="3">
    <source>
        <dbReference type="EMBL" id="OEY90969.1"/>
    </source>
</evidence>
<dbReference type="NCBIfam" id="TIGR02780">
    <property type="entry name" value="TrbJ_Ti"/>
    <property type="match status" value="1"/>
</dbReference>
<reference evidence="3 4" key="1">
    <citation type="submission" date="2016-09" db="EMBL/GenBank/DDBJ databases">
        <authorList>
            <person name="Wen S.-F."/>
            <person name="Lo A.-C."/>
            <person name="Lin C.-J."/>
            <person name="Tseng T.-T."/>
        </authorList>
    </citation>
    <scope>NUCLEOTIDE SEQUENCE [LARGE SCALE GENOMIC DNA]</scope>
    <source>
        <strain evidence="3 4">12609</strain>
    </source>
</reference>
<evidence type="ECO:0000256" key="1">
    <source>
        <dbReference type="SAM" id="Coils"/>
    </source>
</evidence>
<dbReference type="Proteomes" id="UP000175852">
    <property type="component" value="Unassembled WGS sequence"/>
</dbReference>
<organism evidence="3 4">
    <name type="scientific">Xanthomonas campestris pv. glycines</name>
    <dbReference type="NCBI Taxonomy" id="473421"/>
    <lineage>
        <taxon>Bacteria</taxon>
        <taxon>Pseudomonadati</taxon>
        <taxon>Pseudomonadota</taxon>
        <taxon>Gammaproteobacteria</taxon>
        <taxon>Lysobacterales</taxon>
        <taxon>Lysobacteraceae</taxon>
        <taxon>Xanthomonas</taxon>
    </lineage>
</organism>
<comment type="caution">
    <text evidence="3">The sequence shown here is derived from an EMBL/GenBank/DDBJ whole genome shotgun (WGS) entry which is preliminary data.</text>
</comment>
<dbReference type="EMBL" id="MKCQ01000004">
    <property type="protein sequence ID" value="OEY90969.1"/>
    <property type="molecule type" value="Genomic_DNA"/>
</dbReference>
<dbReference type="InterPro" id="IPR023220">
    <property type="entry name" value="T4SS_VirB5-domain"/>
</dbReference>
<gene>
    <name evidence="3" type="ORF">BIY41_12645</name>
</gene>
<name>A0AAX0I2I5_XANCG</name>
<dbReference type="NCBIfam" id="NF010452">
    <property type="entry name" value="PRK13879.1"/>
    <property type="match status" value="1"/>
</dbReference>
<protein>
    <submittedName>
        <fullName evidence="3">P-type conjugative transfer protein TrbJ</fullName>
    </submittedName>
</protein>
<accession>A0AAX0I2I5</accession>
<sequence>MHAKTNSPLSNRRELLTARPQNLAAKIALSIVVALGVVSMPAHAGIPVIDGTNLSQTTVTAIQQVAQVQKQIEQYATQLQQYENMLQNTVAPAAYIWDQAQSTINGLMQSIDTLNNLTNQAGSLDAYLGKFQDVSYYKSSPCFTSAGCSDTERAALEKTRALASQSQKAANDALFKGIKDQQENLKSDARQLERLQSQAQGAKGQMEAIGYANQIASQQSNQLLQIRGLLLAQQNAIGAQLQAQTDREAQQEAAHKASTEPRIGKTPNPKNWLQVKP</sequence>
<dbReference type="Gene3D" id="1.20.58.430">
    <property type="entry name" value="Type IV secretion system, VirB5-domain"/>
    <property type="match status" value="1"/>
</dbReference>
<dbReference type="InterPro" id="IPR014158">
    <property type="entry name" value="T4SS_VirB5"/>
</dbReference>
<dbReference type="InterPro" id="IPR014147">
    <property type="entry name" value="T4SS_TrbJ"/>
</dbReference>
<evidence type="ECO:0000313" key="4">
    <source>
        <dbReference type="Proteomes" id="UP000175852"/>
    </source>
</evidence>
<proteinExistence type="predicted"/>
<dbReference type="Pfam" id="PF07996">
    <property type="entry name" value="T4SS"/>
    <property type="match status" value="1"/>
</dbReference>